<comment type="caution">
    <text evidence="4">The sequence shown here is derived from an EMBL/GenBank/DDBJ whole genome shotgun (WGS) entry which is preliminary data.</text>
</comment>
<feature type="region of interest" description="Disordered" evidence="1">
    <location>
        <begin position="878"/>
        <end position="1011"/>
    </location>
</feature>
<dbReference type="Gene3D" id="2.60.40.10">
    <property type="entry name" value="Immunoglobulins"/>
    <property type="match status" value="1"/>
</dbReference>
<feature type="compositionally biased region" description="Basic and acidic residues" evidence="1">
    <location>
        <begin position="968"/>
        <end position="979"/>
    </location>
</feature>
<dbReference type="Pfam" id="PF14478">
    <property type="entry name" value="DUF4430"/>
    <property type="match status" value="1"/>
</dbReference>
<dbReference type="InterPro" id="IPR013783">
    <property type="entry name" value="Ig-like_fold"/>
</dbReference>
<feature type="compositionally biased region" description="Polar residues" evidence="1">
    <location>
        <begin position="1001"/>
        <end position="1011"/>
    </location>
</feature>
<dbReference type="Gene3D" id="2.170.130.30">
    <property type="match status" value="1"/>
</dbReference>
<dbReference type="RefSeq" id="WP_212367449.1">
    <property type="nucleotide sequence ID" value="NZ_JAGSIE010000006.1"/>
</dbReference>
<protein>
    <submittedName>
        <fullName evidence="4">DUF4430 domain-containing protein</fullName>
    </submittedName>
</protein>
<feature type="domain" description="Transcobalamin-like C-terminal" evidence="3">
    <location>
        <begin position="83"/>
        <end position="148"/>
    </location>
</feature>
<feature type="region of interest" description="Disordered" evidence="1">
    <location>
        <begin position="656"/>
        <end position="683"/>
    </location>
</feature>
<dbReference type="InterPro" id="IPR008930">
    <property type="entry name" value="Terpenoid_cyclase/PrenylTrfase"/>
</dbReference>
<evidence type="ECO:0000313" key="5">
    <source>
        <dbReference type="Proteomes" id="UP000675431"/>
    </source>
</evidence>
<keyword evidence="2" id="KW-0812">Transmembrane</keyword>
<dbReference type="SUPFAM" id="SSF48239">
    <property type="entry name" value="Terpenoid cyclases/Protein prenyltransferases"/>
    <property type="match status" value="1"/>
</dbReference>
<dbReference type="InterPro" id="IPR027954">
    <property type="entry name" value="Transcobalamin-like_C"/>
</dbReference>
<proteinExistence type="predicted"/>
<gene>
    <name evidence="4" type="ORF">KC820_01730</name>
</gene>
<keyword evidence="2" id="KW-1133">Transmembrane helix</keyword>
<dbReference type="Gene3D" id="1.50.10.20">
    <property type="match status" value="1"/>
</dbReference>
<keyword evidence="5" id="KW-1185">Reference proteome</keyword>
<accession>A0A941HRY8</accession>
<feature type="compositionally biased region" description="Acidic residues" evidence="1">
    <location>
        <begin position="660"/>
        <end position="674"/>
    </location>
</feature>
<keyword evidence="2" id="KW-0472">Membrane</keyword>
<evidence type="ECO:0000313" key="4">
    <source>
        <dbReference type="EMBL" id="MBR7552863.1"/>
    </source>
</evidence>
<dbReference type="EMBL" id="JAGSIE010000006">
    <property type="protein sequence ID" value="MBR7552863.1"/>
    <property type="molecule type" value="Genomic_DNA"/>
</dbReference>
<feature type="compositionally biased region" description="Polar residues" evidence="1">
    <location>
        <begin position="892"/>
        <end position="912"/>
    </location>
</feature>
<dbReference type="AlphaFoldDB" id="A0A941HRY8"/>
<feature type="compositionally biased region" description="Polar residues" evidence="1">
    <location>
        <begin position="926"/>
        <end position="950"/>
    </location>
</feature>
<evidence type="ECO:0000256" key="2">
    <source>
        <dbReference type="SAM" id="Phobius"/>
    </source>
</evidence>
<evidence type="ECO:0000259" key="3">
    <source>
        <dbReference type="Pfam" id="PF14478"/>
    </source>
</evidence>
<reference evidence="4 5" key="1">
    <citation type="submission" date="2021-04" db="EMBL/GenBank/DDBJ databases">
        <title>Allobacillus sp. nov. SKP8-2 isolated from shrimp paste.</title>
        <authorList>
            <person name="Tanasupawat S."/>
            <person name="Yiamsombat S."/>
            <person name="Kanchanasin P."/>
            <person name="Kuncharoen N."/>
        </authorList>
    </citation>
    <scope>NUCLEOTIDE SEQUENCE [LARGE SCALE GENOMIC DNA]</scope>
    <source>
        <strain evidence="4 5">SKP8-2</strain>
    </source>
</reference>
<feature type="compositionally biased region" description="Basic and acidic residues" evidence="1">
    <location>
        <begin position="913"/>
        <end position="925"/>
    </location>
</feature>
<dbReference type="CDD" id="cd00688">
    <property type="entry name" value="ISOPREN_C2_like"/>
    <property type="match status" value="1"/>
</dbReference>
<name>A0A941HRY8_9BACI</name>
<sequence>MEKIQRFLKLFFIVFFLSIIIQSTFTSFAETEQTVNVDVRVESYNKTVVPEMNLDVTSFDLQEYVGSSKPILSDSPRAIHAIIQALEQSGDNQLDLKYGGNYIAGINGLYEFDRGPMSGWMYYIDNEFVPVGVLEHKIEDGDSIVVFYVENYTDNTFAWFKTNEIVVEAGKPFNMELTGVNYNNISPVDGATILVNEKAYKENDEQVVTDENGNLTMTLDKPGEYTLSAERLKNDYRNITRPYAKVTVTKPKDETPPEISVEGMTDGLEVNEPSLKFSVEASDDQSKAITLSATLNEEPIEIKNDQQNEIYLNEGRNLIVITAKDEAGNKATERYEIFYQAQENDDESDSDSSENEGVSIEKIKHAIDSASQYILTKGVKSDWEAIAIARTSHEIPEEYNRIFHQNLQDQVIDRLENNRIKITDIERLTIAAVALDLNPQNINGFNLIEKIYNSPIHVSGTDTMTLQGNNGLAFALIALDTLGFEIPSDAKWNRQAIIDKLLASQNSDGSWPLNEYFASSDIDITGMVITGLSQYTDNPEVSNALERAIEWLTEQQLDNGGFFAGDFVGGVTSETTSQVIIGLSSYGIDASGNQFTKNKNSLVDHLLTYQNDDGGFKHTQEDSRSDVMATEQALQALIAYYYYLTGEGSLYQFDQKEQTPDENDNEDSKEESEDQEHPFKDETRVVISGTTNKNKVMNATITMNEIKNISNRTLDVQPKNAKKQHKLVVKLENDVIDSLIENKNDLKINKEKAVVHIPTEILSQLSKQSKGAPVTIQMEKYSADYAVGSVYDFTIKAGDTKVSNFGNNEITLTLQVSQQEAENPQAYYFNEQTNEWEHIDSGKYNSKTGTISFQTNHFSIYGVFDGTSHNFEKPTQMAVNNSSEENKRQENLSKNPTEPVGQTDSVNLTNSETSKRHSNSNEDSRSTNQQKEQSVQLIASSDVHGNSNSTENDHPSEKEEQEASSVKDSNENKDQSKDEGDTDSLVSQSDEESEETDVHSQESSGQKQAESENTTYGYWLALALFIILGAVLILYYLKKNHRKHG</sequence>
<feature type="transmembrane region" description="Helical" evidence="2">
    <location>
        <begin position="1016"/>
        <end position="1037"/>
    </location>
</feature>
<dbReference type="Proteomes" id="UP000675431">
    <property type="component" value="Unassembled WGS sequence"/>
</dbReference>
<organism evidence="4 5">
    <name type="scientific">Allobacillus saliphilus</name>
    <dbReference type="NCBI Taxonomy" id="2912308"/>
    <lineage>
        <taxon>Bacteria</taxon>
        <taxon>Bacillati</taxon>
        <taxon>Bacillota</taxon>
        <taxon>Bacilli</taxon>
        <taxon>Bacillales</taxon>
        <taxon>Bacillaceae</taxon>
        <taxon>Allobacillus</taxon>
    </lineage>
</organism>
<evidence type="ECO:0000256" key="1">
    <source>
        <dbReference type="SAM" id="MobiDB-lite"/>
    </source>
</evidence>